<sequence length="118" mass="13250">MSNVPDFTDAEKWVVESALKERYGKPVEVQLADVELRLLPDDREMTTCPALFWTGEDVAFVLSKVGDNSFRTQFYYSVLEQFGTGHDEFGDLLECVTTVLRVQADHALQRAGASSSKK</sequence>
<comment type="caution">
    <text evidence="1">The sequence shown here is derived from an EMBL/GenBank/DDBJ whole genome shotgun (WGS) entry which is preliminary data.</text>
</comment>
<organism evidence="1 2">
    <name type="scientific">Sulfurirhabdus autotrophica</name>
    <dbReference type="NCBI Taxonomy" id="1706046"/>
    <lineage>
        <taxon>Bacteria</taxon>
        <taxon>Pseudomonadati</taxon>
        <taxon>Pseudomonadota</taxon>
        <taxon>Betaproteobacteria</taxon>
        <taxon>Nitrosomonadales</taxon>
        <taxon>Sulfuricellaceae</taxon>
        <taxon>Sulfurirhabdus</taxon>
    </lineage>
</organism>
<dbReference type="AlphaFoldDB" id="A0A4R3Y3N1"/>
<accession>A0A4R3Y3N1</accession>
<reference evidence="1 2" key="1">
    <citation type="submission" date="2019-03" db="EMBL/GenBank/DDBJ databases">
        <title>Genomic Encyclopedia of Type Strains, Phase IV (KMG-IV): sequencing the most valuable type-strain genomes for metagenomic binning, comparative biology and taxonomic classification.</title>
        <authorList>
            <person name="Goeker M."/>
        </authorList>
    </citation>
    <scope>NUCLEOTIDE SEQUENCE [LARGE SCALE GENOMIC DNA]</scope>
    <source>
        <strain evidence="1 2">DSM 100309</strain>
    </source>
</reference>
<dbReference type="EMBL" id="SMCO01000009">
    <property type="protein sequence ID" value="TCV85348.1"/>
    <property type="molecule type" value="Genomic_DNA"/>
</dbReference>
<dbReference type="OrthoDB" id="5623992at2"/>
<evidence type="ECO:0000313" key="2">
    <source>
        <dbReference type="Proteomes" id="UP000295367"/>
    </source>
</evidence>
<keyword evidence="2" id="KW-1185">Reference proteome</keyword>
<evidence type="ECO:0000313" key="1">
    <source>
        <dbReference type="EMBL" id="TCV85348.1"/>
    </source>
</evidence>
<proteinExistence type="predicted"/>
<gene>
    <name evidence="1" type="ORF">EDC63_10919</name>
</gene>
<dbReference type="RefSeq" id="WP_124946785.1">
    <property type="nucleotide sequence ID" value="NZ_BHVT01000039.1"/>
</dbReference>
<dbReference type="Proteomes" id="UP000295367">
    <property type="component" value="Unassembled WGS sequence"/>
</dbReference>
<name>A0A4R3Y3N1_9PROT</name>
<protein>
    <submittedName>
        <fullName evidence="1">Uncharacterized protein</fullName>
    </submittedName>
</protein>